<protein>
    <submittedName>
        <fullName evidence="1">Uncharacterized protein</fullName>
    </submittedName>
</protein>
<proteinExistence type="predicted"/>
<dbReference type="EMBL" id="BLAL01000059">
    <property type="protein sequence ID" value="GES82182.1"/>
    <property type="molecule type" value="Genomic_DNA"/>
</dbReference>
<reference evidence="1" key="1">
    <citation type="submission" date="2019-10" db="EMBL/GenBank/DDBJ databases">
        <title>Conservation and host-specific expression of non-tandemly repeated heterogenous ribosome RNA gene in arbuscular mycorrhizal fungi.</title>
        <authorList>
            <person name="Maeda T."/>
            <person name="Kobayashi Y."/>
            <person name="Nakagawa T."/>
            <person name="Ezawa T."/>
            <person name="Yamaguchi K."/>
            <person name="Bino T."/>
            <person name="Nishimoto Y."/>
            <person name="Shigenobu S."/>
            <person name="Kawaguchi M."/>
        </authorList>
    </citation>
    <scope>NUCLEOTIDE SEQUENCE</scope>
    <source>
        <strain evidence="1">HR1</strain>
    </source>
</reference>
<organism evidence="1 2">
    <name type="scientific">Rhizophagus clarus</name>
    <dbReference type="NCBI Taxonomy" id="94130"/>
    <lineage>
        <taxon>Eukaryota</taxon>
        <taxon>Fungi</taxon>
        <taxon>Fungi incertae sedis</taxon>
        <taxon>Mucoromycota</taxon>
        <taxon>Glomeromycotina</taxon>
        <taxon>Glomeromycetes</taxon>
        <taxon>Glomerales</taxon>
        <taxon>Glomeraceae</taxon>
        <taxon>Rhizophagus</taxon>
    </lineage>
</organism>
<comment type="caution">
    <text evidence="1">The sequence shown here is derived from an EMBL/GenBank/DDBJ whole genome shotgun (WGS) entry which is preliminary data.</text>
</comment>
<name>A0A8H3L602_9GLOM</name>
<gene>
    <name evidence="1" type="ORF">RCL2_000940600</name>
</gene>
<dbReference type="AlphaFoldDB" id="A0A8H3L602"/>
<evidence type="ECO:0000313" key="1">
    <source>
        <dbReference type="EMBL" id="GES82182.1"/>
    </source>
</evidence>
<accession>A0A8H3L602</accession>
<sequence>MKPSNNKERKKSSAVGQATFNEEQLPVLSAIVDSNCWSSYFGFLHRKDIVRALLGLGLALGFATKQNEPFDINLVSMITQTSPRPKDSAKTSGMH</sequence>
<dbReference type="Proteomes" id="UP000615446">
    <property type="component" value="Unassembled WGS sequence"/>
</dbReference>
<evidence type="ECO:0000313" key="2">
    <source>
        <dbReference type="Proteomes" id="UP000615446"/>
    </source>
</evidence>